<keyword evidence="2" id="KW-0175">Coiled coil</keyword>
<evidence type="ECO:0008006" key="5">
    <source>
        <dbReference type="Google" id="ProtNLM"/>
    </source>
</evidence>
<gene>
    <name evidence="3" type="ORF">PPENT_87.1.T0280260</name>
</gene>
<accession>A0A8S1TZA3</accession>
<keyword evidence="1" id="KW-0853">WD repeat</keyword>
<dbReference type="InterPro" id="IPR001680">
    <property type="entry name" value="WD40_rpt"/>
</dbReference>
<dbReference type="GO" id="GO:0016226">
    <property type="term" value="P:iron-sulfur cluster assembly"/>
    <property type="evidence" value="ECO:0007669"/>
    <property type="project" value="TreeGrafter"/>
</dbReference>
<proteinExistence type="predicted"/>
<reference evidence="3" key="1">
    <citation type="submission" date="2021-01" db="EMBL/GenBank/DDBJ databases">
        <authorList>
            <consortium name="Genoscope - CEA"/>
            <person name="William W."/>
        </authorList>
    </citation>
    <scope>NUCLEOTIDE SEQUENCE</scope>
</reference>
<dbReference type="PANTHER" id="PTHR19920:SF0">
    <property type="entry name" value="CYTOSOLIC IRON-SULFUR PROTEIN ASSEMBLY PROTEIN CIAO1-RELATED"/>
    <property type="match status" value="1"/>
</dbReference>
<evidence type="ECO:0000256" key="2">
    <source>
        <dbReference type="SAM" id="Coils"/>
    </source>
</evidence>
<evidence type="ECO:0000256" key="1">
    <source>
        <dbReference type="PROSITE-ProRule" id="PRU00221"/>
    </source>
</evidence>
<dbReference type="PROSITE" id="PS50294">
    <property type="entry name" value="WD_REPEATS_REGION"/>
    <property type="match status" value="1"/>
</dbReference>
<comment type="caution">
    <text evidence="3">The sequence shown here is derived from an EMBL/GenBank/DDBJ whole genome shotgun (WGS) entry which is preliminary data.</text>
</comment>
<evidence type="ECO:0000313" key="3">
    <source>
        <dbReference type="EMBL" id="CAD8156319.1"/>
    </source>
</evidence>
<dbReference type="OrthoDB" id="674604at2759"/>
<dbReference type="Pfam" id="PF00400">
    <property type="entry name" value="WD40"/>
    <property type="match status" value="3"/>
</dbReference>
<sequence>MQNLLQTDQMKCPKHQLPRENLNLAKFIQDDKQLICNQCNYSEQNQLKLVVLEEFLNKFNNQINMFINKFRITNLNLIVARKIAEQIPKIENELKDIERKLKNKQSMNYQIQNYLKNLNYQNLMGLFQYLKNNDIEEQKIKQMKSMLEKEILQEENCNEALNILIKANNEVNTILKQEAFILFNPPSKAIEVYQFDKQVEQDFDETVQVYDIQMNNTGSFLAIGSNKIESDCYAQIWEIDGGVLRKSCLLKGHNREVKTLFFNDEDVLFTGSVDSTIKIWVKKKNAKIWDLYQTLEGHSLAVNCIQLCYGNQNYFASGSEELIIWKQDIQKDGQWVQDSSFKNNTRIIQALSFCENGNILMVGSDDRLIQIIEFAYNKWSFKHKIVQENKIMQVVQTYKMDFITFQIDGQYTSWSFESINNNLTWKQKKGNLEGQIIKLSFSLAKKLLGVSYQDRKIKLFQIQPDGTLLEKMLDNLEGDLIIMSYLSPPKQEQITGALKVQKQSKFAKIQKNKLQVFYERRGNT</sequence>
<dbReference type="GO" id="GO:0097361">
    <property type="term" value="C:cytosolic [4Fe-4S] assembly targeting complex"/>
    <property type="evidence" value="ECO:0007669"/>
    <property type="project" value="TreeGrafter"/>
</dbReference>
<feature type="coiled-coil region" evidence="2">
    <location>
        <begin position="80"/>
        <end position="107"/>
    </location>
</feature>
<feature type="repeat" description="WD" evidence="1">
    <location>
        <begin position="250"/>
        <end position="280"/>
    </location>
</feature>
<dbReference type="PANTHER" id="PTHR19920">
    <property type="entry name" value="WD40 PROTEIN CIAO1"/>
    <property type="match status" value="1"/>
</dbReference>
<name>A0A8S1TZA3_9CILI</name>
<dbReference type="Proteomes" id="UP000689195">
    <property type="component" value="Unassembled WGS sequence"/>
</dbReference>
<protein>
    <recommendedName>
        <fullName evidence="5">WD40-repeat-containing domain</fullName>
    </recommendedName>
</protein>
<dbReference type="PROSITE" id="PS50082">
    <property type="entry name" value="WD_REPEATS_2"/>
    <property type="match status" value="1"/>
</dbReference>
<organism evidence="3 4">
    <name type="scientific">Paramecium pentaurelia</name>
    <dbReference type="NCBI Taxonomy" id="43138"/>
    <lineage>
        <taxon>Eukaryota</taxon>
        <taxon>Sar</taxon>
        <taxon>Alveolata</taxon>
        <taxon>Ciliophora</taxon>
        <taxon>Intramacronucleata</taxon>
        <taxon>Oligohymenophorea</taxon>
        <taxon>Peniculida</taxon>
        <taxon>Parameciidae</taxon>
        <taxon>Paramecium</taxon>
    </lineage>
</organism>
<evidence type="ECO:0000313" key="4">
    <source>
        <dbReference type="Proteomes" id="UP000689195"/>
    </source>
</evidence>
<dbReference type="AlphaFoldDB" id="A0A8S1TZA3"/>
<keyword evidence="4" id="KW-1185">Reference proteome</keyword>
<dbReference type="SMART" id="SM00320">
    <property type="entry name" value="WD40"/>
    <property type="match status" value="5"/>
</dbReference>
<dbReference type="EMBL" id="CAJJDO010000028">
    <property type="protein sequence ID" value="CAD8156319.1"/>
    <property type="molecule type" value="Genomic_DNA"/>
</dbReference>